<sequence>MTIGRLQGTPDRTPGRIQSPDPARRTSLVVSLVGLAVFVGLVVALVPWDPAGTPLRVPSASTLLTADEIARAESYSRAARWTGWGALAISLVAVIWLAAVPRGRRLASRILERLRGPWWVRVVLGVLLMTVAVRVLTLPFAVVTQSRRHDVGLSTQSWLGWARDVATNLLVGVVVTSLVVLVLVACARRWSRAWPVVAGSTLAGAVLLGSFVYPLVVEPLFNSFTSLPDGDLRAQVLAIADREGVPVSDVLVADASRRTTTLNAYVSGFGSTRRVVLYDNLVDDLPEDEALSVVAHELAHAKHRDVLVGSVLGAAGAFMGVGLLGMVLSSGFVRRRLGVTLAAGALAVPLLIALVDLGSLMASPVQNGISRRIEMRADVDALRVTRDPDAFVEMQRMLARRSLSDPTPPALSQWWFGSHPTMLERVALARRSGSVR</sequence>
<comment type="cofactor">
    <cofactor evidence="6">
        <name>Zn(2+)</name>
        <dbReference type="ChEBI" id="CHEBI:29105"/>
    </cofactor>
    <text evidence="6">Binds 1 zinc ion per subunit.</text>
</comment>
<dbReference type="Pfam" id="PF01435">
    <property type="entry name" value="Peptidase_M48"/>
    <property type="match status" value="1"/>
</dbReference>
<keyword evidence="2" id="KW-0479">Metal-binding</keyword>
<name>A0ABP5JL26_9ACTN</name>
<dbReference type="InterPro" id="IPR001915">
    <property type="entry name" value="Peptidase_M48"/>
</dbReference>
<feature type="transmembrane region" description="Helical" evidence="8">
    <location>
        <begin position="165"/>
        <end position="186"/>
    </location>
</feature>
<evidence type="ECO:0000256" key="1">
    <source>
        <dbReference type="ARBA" id="ARBA00022670"/>
    </source>
</evidence>
<evidence type="ECO:0000256" key="5">
    <source>
        <dbReference type="ARBA" id="ARBA00023049"/>
    </source>
</evidence>
<feature type="domain" description="Peptidase M48" evidence="9">
    <location>
        <begin position="228"/>
        <end position="429"/>
    </location>
</feature>
<feature type="domain" description="CAAX prenyl protease 1 N-terminal" evidence="10">
    <location>
        <begin position="63"/>
        <end position="222"/>
    </location>
</feature>
<feature type="transmembrane region" description="Helical" evidence="8">
    <location>
        <begin position="306"/>
        <end position="327"/>
    </location>
</feature>
<dbReference type="EMBL" id="BAAAQQ010000002">
    <property type="protein sequence ID" value="GAA2116932.1"/>
    <property type="molecule type" value="Genomic_DNA"/>
</dbReference>
<dbReference type="Pfam" id="PF16491">
    <property type="entry name" value="Peptidase_M48_N"/>
    <property type="match status" value="1"/>
</dbReference>
<keyword evidence="1 6" id="KW-0645">Protease</keyword>
<evidence type="ECO:0000256" key="4">
    <source>
        <dbReference type="ARBA" id="ARBA00022833"/>
    </source>
</evidence>
<keyword evidence="8" id="KW-0812">Transmembrane</keyword>
<feature type="transmembrane region" description="Helical" evidence="8">
    <location>
        <begin position="122"/>
        <end position="145"/>
    </location>
</feature>
<reference evidence="12" key="1">
    <citation type="journal article" date="2019" name="Int. J. Syst. Evol. Microbiol.">
        <title>The Global Catalogue of Microorganisms (GCM) 10K type strain sequencing project: providing services to taxonomists for standard genome sequencing and annotation.</title>
        <authorList>
            <consortium name="The Broad Institute Genomics Platform"/>
            <consortium name="The Broad Institute Genome Sequencing Center for Infectious Disease"/>
            <person name="Wu L."/>
            <person name="Ma J."/>
        </authorList>
    </citation>
    <scope>NUCLEOTIDE SEQUENCE [LARGE SCALE GENOMIC DNA]</scope>
    <source>
        <strain evidence="12">JCM 16021</strain>
    </source>
</reference>
<dbReference type="InterPro" id="IPR027057">
    <property type="entry name" value="CAXX_Prtase_1"/>
</dbReference>
<keyword evidence="3 6" id="KW-0378">Hydrolase</keyword>
<evidence type="ECO:0000313" key="12">
    <source>
        <dbReference type="Proteomes" id="UP001500575"/>
    </source>
</evidence>
<dbReference type="RefSeq" id="WP_344302280.1">
    <property type="nucleotide sequence ID" value="NZ_BAAAQQ010000002.1"/>
</dbReference>
<gene>
    <name evidence="11" type="ORF">GCM10009843_07520</name>
</gene>
<feature type="transmembrane region" description="Helical" evidence="8">
    <location>
        <begin position="193"/>
        <end position="216"/>
    </location>
</feature>
<dbReference type="InterPro" id="IPR032456">
    <property type="entry name" value="Peptidase_M48_N"/>
</dbReference>
<accession>A0ABP5JL26</accession>
<evidence type="ECO:0000259" key="9">
    <source>
        <dbReference type="Pfam" id="PF01435"/>
    </source>
</evidence>
<evidence type="ECO:0000256" key="8">
    <source>
        <dbReference type="SAM" id="Phobius"/>
    </source>
</evidence>
<keyword evidence="12" id="KW-1185">Reference proteome</keyword>
<feature type="transmembrane region" description="Helical" evidence="8">
    <location>
        <begin position="26"/>
        <end position="48"/>
    </location>
</feature>
<organism evidence="11 12">
    <name type="scientific">Nocardioides bigeumensis</name>
    <dbReference type="NCBI Taxonomy" id="433657"/>
    <lineage>
        <taxon>Bacteria</taxon>
        <taxon>Bacillati</taxon>
        <taxon>Actinomycetota</taxon>
        <taxon>Actinomycetes</taxon>
        <taxon>Propionibacteriales</taxon>
        <taxon>Nocardioidaceae</taxon>
        <taxon>Nocardioides</taxon>
    </lineage>
</organism>
<dbReference type="Gene3D" id="3.30.2010.10">
    <property type="entry name" value="Metalloproteases ('zincins'), catalytic domain"/>
    <property type="match status" value="1"/>
</dbReference>
<dbReference type="Proteomes" id="UP001500575">
    <property type="component" value="Unassembled WGS sequence"/>
</dbReference>
<comment type="caution">
    <text evidence="11">The sequence shown here is derived from an EMBL/GenBank/DDBJ whole genome shotgun (WGS) entry which is preliminary data.</text>
</comment>
<evidence type="ECO:0000256" key="6">
    <source>
        <dbReference type="RuleBase" id="RU003983"/>
    </source>
</evidence>
<feature type="transmembrane region" description="Helical" evidence="8">
    <location>
        <begin position="339"/>
        <end position="362"/>
    </location>
</feature>
<comment type="similarity">
    <text evidence="6">Belongs to the peptidase M48 family.</text>
</comment>
<feature type="transmembrane region" description="Helical" evidence="8">
    <location>
        <begin position="81"/>
        <end position="101"/>
    </location>
</feature>
<keyword evidence="8" id="KW-1133">Transmembrane helix</keyword>
<dbReference type="CDD" id="cd07343">
    <property type="entry name" value="M48A_Zmpste24p_like"/>
    <property type="match status" value="1"/>
</dbReference>
<protein>
    <submittedName>
        <fullName evidence="11">M48 family metallopeptidase</fullName>
    </submittedName>
</protein>
<evidence type="ECO:0000256" key="2">
    <source>
        <dbReference type="ARBA" id="ARBA00022723"/>
    </source>
</evidence>
<evidence type="ECO:0000256" key="3">
    <source>
        <dbReference type="ARBA" id="ARBA00022801"/>
    </source>
</evidence>
<keyword evidence="4 6" id="KW-0862">Zinc</keyword>
<proteinExistence type="inferred from homology"/>
<evidence type="ECO:0000256" key="7">
    <source>
        <dbReference type="SAM" id="MobiDB-lite"/>
    </source>
</evidence>
<keyword evidence="5 6" id="KW-0482">Metalloprotease</keyword>
<feature type="region of interest" description="Disordered" evidence="7">
    <location>
        <begin position="1"/>
        <end position="22"/>
    </location>
</feature>
<evidence type="ECO:0000259" key="10">
    <source>
        <dbReference type="Pfam" id="PF16491"/>
    </source>
</evidence>
<dbReference type="PANTHER" id="PTHR10120">
    <property type="entry name" value="CAAX PRENYL PROTEASE 1"/>
    <property type="match status" value="1"/>
</dbReference>
<keyword evidence="8" id="KW-0472">Membrane</keyword>
<evidence type="ECO:0000313" key="11">
    <source>
        <dbReference type="EMBL" id="GAA2116932.1"/>
    </source>
</evidence>